<dbReference type="EMBL" id="BK032497">
    <property type="protein sequence ID" value="DAF42864.1"/>
    <property type="molecule type" value="Genomic_DNA"/>
</dbReference>
<reference evidence="1" key="1">
    <citation type="journal article" date="2021" name="Proc. Natl. Acad. Sci. U.S.A.">
        <title>A Catalog of Tens of Thousands of Viruses from Human Metagenomes Reveals Hidden Associations with Chronic Diseases.</title>
        <authorList>
            <person name="Tisza M.J."/>
            <person name="Buck C.B."/>
        </authorList>
    </citation>
    <scope>NUCLEOTIDE SEQUENCE</scope>
    <source>
        <strain evidence="1">CtHip2</strain>
    </source>
</reference>
<evidence type="ECO:0000313" key="1">
    <source>
        <dbReference type="EMBL" id="DAF42864.1"/>
    </source>
</evidence>
<sequence length="86" mass="10159">MIEVWYYDRNKQADKTYPNKLSEYEVADLIKNGLTTTSEENIAQYMSPWYSTYKDKKDAKENCPYSKKRGNVVIFKNIKTGKFTRA</sequence>
<name>A0A8S5RW58_9CAUD</name>
<accession>A0A8S5RW58</accession>
<organism evidence="1">
    <name type="scientific">Siphoviridae sp. ctHip2</name>
    <dbReference type="NCBI Taxonomy" id="2827830"/>
    <lineage>
        <taxon>Viruses</taxon>
        <taxon>Duplodnaviria</taxon>
        <taxon>Heunggongvirae</taxon>
        <taxon>Uroviricota</taxon>
        <taxon>Caudoviricetes</taxon>
    </lineage>
</organism>
<proteinExistence type="predicted"/>
<protein>
    <submittedName>
        <fullName evidence="1">Uncharacterized protein</fullName>
    </submittedName>
</protein>